<accession>A0ABV6YBM2</accession>
<dbReference type="Proteomes" id="UP001593940">
    <property type="component" value="Unassembled WGS sequence"/>
</dbReference>
<name>A0ABV6YBM2_9HYPH</name>
<evidence type="ECO:0000313" key="2">
    <source>
        <dbReference type="Proteomes" id="UP001593940"/>
    </source>
</evidence>
<gene>
    <name evidence="1" type="ORF">ACETIH_18660</name>
</gene>
<reference evidence="1 2" key="1">
    <citation type="submission" date="2024-09" db="EMBL/GenBank/DDBJ databases">
        <title>Nodulacao em especies de Leguminosae Basais da Amazonia e Caracterizacao dos Rizobios e Bacterias Associadas aos Nodulos.</title>
        <authorList>
            <person name="Jambeiro I.C.A."/>
            <person name="Lopes I.S."/>
            <person name="Aguiar E.R.G.R."/>
            <person name="Santos A.F.J."/>
            <person name="Dos Santos J.M.F."/>
            <person name="Gross E."/>
        </authorList>
    </citation>
    <scope>NUCLEOTIDE SEQUENCE [LARGE SCALE GENOMIC DNA]</scope>
    <source>
        <strain evidence="1 2">BRUESC1165</strain>
    </source>
</reference>
<proteinExistence type="predicted"/>
<protein>
    <submittedName>
        <fullName evidence="1">Uncharacterized protein</fullName>
    </submittedName>
</protein>
<dbReference type="RefSeq" id="WP_377030579.1">
    <property type="nucleotide sequence ID" value="NZ_JBHOMY010000064.1"/>
</dbReference>
<organism evidence="1 2">
    <name type="scientific">Microvirga arabica</name>
    <dbReference type="NCBI Taxonomy" id="1128671"/>
    <lineage>
        <taxon>Bacteria</taxon>
        <taxon>Pseudomonadati</taxon>
        <taxon>Pseudomonadota</taxon>
        <taxon>Alphaproteobacteria</taxon>
        <taxon>Hyphomicrobiales</taxon>
        <taxon>Methylobacteriaceae</taxon>
        <taxon>Microvirga</taxon>
    </lineage>
</organism>
<keyword evidence="2" id="KW-1185">Reference proteome</keyword>
<comment type="caution">
    <text evidence="1">The sequence shown here is derived from an EMBL/GenBank/DDBJ whole genome shotgun (WGS) entry which is preliminary data.</text>
</comment>
<dbReference type="EMBL" id="JBHOMY010000064">
    <property type="protein sequence ID" value="MFC1458679.1"/>
    <property type="molecule type" value="Genomic_DNA"/>
</dbReference>
<evidence type="ECO:0000313" key="1">
    <source>
        <dbReference type="EMBL" id="MFC1458679.1"/>
    </source>
</evidence>
<sequence>MQHPEFVPSPPLQSKAHNSYMYKGRAPGLCGFSHDHINKPLAKSYVVFIWALPSGWLGLRVFFSQQSGFERSEAFASAIPFLFLGLAKSCGGSMGIGRAVFAPLAVLVRHGLRVYGLAARSTRK</sequence>